<feature type="domain" description="Dynein heavy chain tail" evidence="1">
    <location>
        <begin position="197"/>
        <end position="744"/>
    </location>
</feature>
<sequence>MTDSESEDLRVEHIRITSQQVLNYDIGHWKDIIWKEDNQAILNDFFDTPTTTLLLVYFDKNNKLIFSIEWPKRRPVPKIICFFLKNNIIITAENYKEEILFGNVCNFPLNQYQDIFGKVITPIFCNPLNNSRWPDEIARDISSHFESFRTTMSYHVGLAEEKTVLMIPETAKLIENYNIEEMSERDVFERDLRNIFNSITDMLSKWVPIIREVLELTPEHILAQVDQGPSSEILFWNERKNNLEYIYNQVNDPLVQKMVLALEKTNNCHLPNFKMLLQDVAEGVDEAREICENFDAMSKQLQSLDNSFVPELINLLPDTMQLITSSWVQSKYYRSVPSRIIVLVQKICCLLIEKINEFLDPLTLFKGDRDNTQIKVKLSLDVLNLLIKSYYECREQIQPSDIDANSYPWEFPDERIFSHFESFIQRLEEIHEIFSAAEVYFNIPCQKLIGVQQAPYKKRLEELQSTFIEIYNKFEVSSYNALDLQCKAFIEDFDAFSLKLQDLDPKLGIAVGQICLTSKPSEEAFKMATIFQDIVKRRSAQKEFKNLLASHIVNIYVDFLKAKENYNNFIALLDKSDKRIIYKNLPLISGSLQWSIDLRNQMISPVEELRTNEEFENYILEKWKVQLDELDEKLDQALFLKSQDNQVLLNFDSRISAVAQEIRYLKQIKRDNLLSEKAMNFDRKIPNLLLSQSLLACSVQWYSDLSQNLVEYEKKLISKQWDDLINLFEEGYSKIWTSEDLLSYAEKLYDLTKYVYETVVKAKKNILDVEKLIKRWNDVPIYVRETPSSLIELIDLKTPTYKKQLDLIKLSAGRMNDALKKNLQLFKSNPDSAEWKDYILCLESIIKEGLIDAIKCSLIYLQKNTDPNNKKIAPFYKIHMLLQQDIIFQPPLKEQDEQSLFNNFKSVLNQIDSLASGIKRMVDSHSTFYDIISSNAELNSIKSSIMQNVSSGARKALEETKRFYKYSDLWLKNIEEVLEDFVLHGPLPDVEIDEDEILDVEEIELELKPPTEEEFKTEIAQFDELYKKMDDVKLIFEIESWLILDVTSFKESVLDLIRKWSSTYKKKLVELKNFGKLRIIYDEGDM</sequence>
<reference evidence="2 3" key="1">
    <citation type="submission" date="2021-06" db="EMBL/GenBank/DDBJ databases">
        <title>Caerostris darwini draft genome.</title>
        <authorList>
            <person name="Kono N."/>
            <person name="Arakawa K."/>
        </authorList>
    </citation>
    <scope>NUCLEOTIDE SEQUENCE [LARGE SCALE GENOMIC DNA]</scope>
</reference>
<evidence type="ECO:0000313" key="2">
    <source>
        <dbReference type="EMBL" id="GIY08954.1"/>
    </source>
</evidence>
<proteinExistence type="predicted"/>
<dbReference type="Pfam" id="PF08385">
    <property type="entry name" value="DHC_N1"/>
    <property type="match status" value="1"/>
</dbReference>
<name>A0AAV4QJC5_9ARAC</name>
<organism evidence="2 3">
    <name type="scientific">Caerostris darwini</name>
    <dbReference type="NCBI Taxonomy" id="1538125"/>
    <lineage>
        <taxon>Eukaryota</taxon>
        <taxon>Metazoa</taxon>
        <taxon>Ecdysozoa</taxon>
        <taxon>Arthropoda</taxon>
        <taxon>Chelicerata</taxon>
        <taxon>Arachnida</taxon>
        <taxon>Araneae</taxon>
        <taxon>Araneomorphae</taxon>
        <taxon>Entelegynae</taxon>
        <taxon>Araneoidea</taxon>
        <taxon>Araneidae</taxon>
        <taxon>Caerostris</taxon>
    </lineage>
</organism>
<comment type="caution">
    <text evidence="2">The sequence shown here is derived from an EMBL/GenBank/DDBJ whole genome shotgun (WGS) entry which is preliminary data.</text>
</comment>
<dbReference type="GO" id="GO:0007018">
    <property type="term" value="P:microtubule-based movement"/>
    <property type="evidence" value="ECO:0007669"/>
    <property type="project" value="InterPro"/>
</dbReference>
<gene>
    <name evidence="2" type="primary">DNAH11</name>
    <name evidence="2" type="ORF">CDAR_373721</name>
</gene>
<keyword evidence="3" id="KW-1185">Reference proteome</keyword>
<dbReference type="GO" id="GO:0005858">
    <property type="term" value="C:axonemal dynein complex"/>
    <property type="evidence" value="ECO:0007669"/>
    <property type="project" value="TreeGrafter"/>
</dbReference>
<dbReference type="PANTHER" id="PTHR46532:SF11">
    <property type="entry name" value="DYNEIN AXONEMAL HEAVY CHAIN 12"/>
    <property type="match status" value="1"/>
</dbReference>
<dbReference type="PANTHER" id="PTHR46532">
    <property type="entry name" value="MALE FERTILITY FACTOR KL5"/>
    <property type="match status" value="1"/>
</dbReference>
<evidence type="ECO:0000259" key="1">
    <source>
        <dbReference type="Pfam" id="PF08385"/>
    </source>
</evidence>
<dbReference type="InterPro" id="IPR026983">
    <property type="entry name" value="DHC"/>
</dbReference>
<accession>A0AAV4QJC5</accession>
<dbReference type="Proteomes" id="UP001054837">
    <property type="component" value="Unassembled WGS sequence"/>
</dbReference>
<evidence type="ECO:0000313" key="3">
    <source>
        <dbReference type="Proteomes" id="UP001054837"/>
    </source>
</evidence>
<dbReference type="EMBL" id="BPLQ01004569">
    <property type="protein sequence ID" value="GIY08954.1"/>
    <property type="molecule type" value="Genomic_DNA"/>
</dbReference>
<dbReference type="AlphaFoldDB" id="A0AAV4QJC5"/>
<dbReference type="GO" id="GO:0051959">
    <property type="term" value="F:dynein light intermediate chain binding"/>
    <property type="evidence" value="ECO:0007669"/>
    <property type="project" value="InterPro"/>
</dbReference>
<dbReference type="GO" id="GO:0045505">
    <property type="term" value="F:dynein intermediate chain binding"/>
    <property type="evidence" value="ECO:0007669"/>
    <property type="project" value="InterPro"/>
</dbReference>
<dbReference type="InterPro" id="IPR013594">
    <property type="entry name" value="Dynein_heavy_tail"/>
</dbReference>
<protein>
    <submittedName>
        <fullName evidence="2">Dynein heavy chain 11, axonemal</fullName>
    </submittedName>
</protein>